<dbReference type="FunFam" id="3.90.850.10:FF:000002">
    <property type="entry name" value="2-hydroxyhepta-2,4-diene-1,7-dioate isomerase"/>
    <property type="match status" value="1"/>
</dbReference>
<dbReference type="RefSeq" id="WP_089750576.1">
    <property type="nucleotide sequence ID" value="NZ_FOOG01000005.1"/>
</dbReference>
<dbReference type="GO" id="GO:0016853">
    <property type="term" value="F:isomerase activity"/>
    <property type="evidence" value="ECO:0007669"/>
    <property type="project" value="UniProtKB-ARBA"/>
</dbReference>
<dbReference type="AlphaFoldDB" id="A0A1I2KL10"/>
<dbReference type="SUPFAM" id="SSF56529">
    <property type="entry name" value="FAH"/>
    <property type="match status" value="1"/>
</dbReference>
<dbReference type="Proteomes" id="UP000198897">
    <property type="component" value="Unassembled WGS sequence"/>
</dbReference>
<evidence type="ECO:0000259" key="4">
    <source>
        <dbReference type="Pfam" id="PF10370"/>
    </source>
</evidence>
<protein>
    <submittedName>
        <fullName evidence="5">2-keto-4-pentenoate hydratase/2-oxohepta-3-ene-1,7-dioic acid hydratase (Catechol pathway)</fullName>
    </submittedName>
</protein>
<evidence type="ECO:0000259" key="3">
    <source>
        <dbReference type="Pfam" id="PF01557"/>
    </source>
</evidence>
<comment type="similarity">
    <text evidence="1">Belongs to the FAH family.</text>
</comment>
<dbReference type="OrthoDB" id="9805307at2"/>
<name>A0A1I2KL10_9BACI</name>
<dbReference type="GO" id="GO:0046872">
    <property type="term" value="F:metal ion binding"/>
    <property type="evidence" value="ECO:0007669"/>
    <property type="project" value="UniProtKB-KW"/>
</dbReference>
<dbReference type="PANTHER" id="PTHR42796:SF4">
    <property type="entry name" value="FUMARYLACETOACETATE HYDROLASE DOMAIN-CONTAINING PROTEIN 2A"/>
    <property type="match status" value="1"/>
</dbReference>
<dbReference type="EMBL" id="FOOG01000005">
    <property type="protein sequence ID" value="SFF66989.1"/>
    <property type="molecule type" value="Genomic_DNA"/>
</dbReference>
<organism evidence="5 6">
    <name type="scientific">Halobacillus alkaliphilus</name>
    <dbReference type="NCBI Taxonomy" id="396056"/>
    <lineage>
        <taxon>Bacteria</taxon>
        <taxon>Bacillati</taxon>
        <taxon>Bacillota</taxon>
        <taxon>Bacilli</taxon>
        <taxon>Bacillales</taxon>
        <taxon>Bacillaceae</taxon>
        <taxon>Halobacillus</taxon>
    </lineage>
</organism>
<proteinExistence type="inferred from homology"/>
<dbReference type="Pfam" id="PF10370">
    <property type="entry name" value="Rv2993c-like_N"/>
    <property type="match status" value="1"/>
</dbReference>
<evidence type="ECO:0000256" key="1">
    <source>
        <dbReference type="ARBA" id="ARBA00010211"/>
    </source>
</evidence>
<sequence length="252" mass="27764">MKYIRYRKEGTIYYGVLESETITRLDGNYIEGPVQKLSAVDSLDEVEVLAPTEPGQLIAIGLNYALHAEEQGKPLPEEPMMFMLSPTAVIGHNAGITLPTEDHRIDYEAELAVVIGKEAKDLTREEALSYVFGYTCGNDVSDRYLQKKDGQYTRAKSYATFKPLGPVIETDLDPSETPIKLTLNGELKQDSNTSDLIHSVEDILVEVTKVMTLRPGDVLMTGTPSGVGPLTPGDELEIEIEGIGKLRNYVSK</sequence>
<dbReference type="Pfam" id="PF01557">
    <property type="entry name" value="FAA_hydrolase"/>
    <property type="match status" value="1"/>
</dbReference>
<feature type="domain" description="Rv2993c-like N-terminal" evidence="4">
    <location>
        <begin position="1"/>
        <end position="51"/>
    </location>
</feature>
<dbReference type="InterPro" id="IPR011234">
    <property type="entry name" value="Fumarylacetoacetase-like_C"/>
</dbReference>
<keyword evidence="2" id="KW-0479">Metal-binding</keyword>
<accession>A0A1I2KL10</accession>
<dbReference type="PANTHER" id="PTHR42796">
    <property type="entry name" value="FUMARYLACETOACETATE HYDROLASE DOMAIN-CONTAINING PROTEIN 2A-RELATED"/>
    <property type="match status" value="1"/>
</dbReference>
<gene>
    <name evidence="5" type="ORF">SAMN05216353_10518</name>
</gene>
<evidence type="ECO:0000313" key="6">
    <source>
        <dbReference type="Proteomes" id="UP000198897"/>
    </source>
</evidence>
<reference evidence="6" key="1">
    <citation type="submission" date="2016-10" db="EMBL/GenBank/DDBJ databases">
        <authorList>
            <person name="Varghese N."/>
            <person name="Submissions S."/>
        </authorList>
    </citation>
    <scope>NUCLEOTIDE SEQUENCE [LARGE SCALE GENOMIC DNA]</scope>
    <source>
        <strain evidence="6">FP5</strain>
    </source>
</reference>
<evidence type="ECO:0000256" key="2">
    <source>
        <dbReference type="ARBA" id="ARBA00022723"/>
    </source>
</evidence>
<dbReference type="Gene3D" id="3.90.850.10">
    <property type="entry name" value="Fumarylacetoacetase-like, C-terminal domain"/>
    <property type="match status" value="1"/>
</dbReference>
<evidence type="ECO:0000313" key="5">
    <source>
        <dbReference type="EMBL" id="SFF66989.1"/>
    </source>
</evidence>
<feature type="domain" description="Fumarylacetoacetase-like C-terminal" evidence="3">
    <location>
        <begin position="57"/>
        <end position="250"/>
    </location>
</feature>
<dbReference type="InterPro" id="IPR036663">
    <property type="entry name" value="Fumarylacetoacetase_C_sf"/>
</dbReference>
<dbReference type="InterPro" id="IPR051121">
    <property type="entry name" value="FAH"/>
</dbReference>
<dbReference type="GO" id="GO:0019752">
    <property type="term" value="P:carboxylic acid metabolic process"/>
    <property type="evidence" value="ECO:0007669"/>
    <property type="project" value="UniProtKB-ARBA"/>
</dbReference>
<dbReference type="InterPro" id="IPR018833">
    <property type="entry name" value="Rv2993c-like_N"/>
</dbReference>
<keyword evidence="6" id="KW-1185">Reference proteome</keyword>